<keyword evidence="2" id="KW-1185">Reference proteome</keyword>
<dbReference type="PANTHER" id="PTHR48098">
    <property type="entry name" value="ENTEROCHELIN ESTERASE-RELATED"/>
    <property type="match status" value="1"/>
</dbReference>
<protein>
    <recommendedName>
        <fullName evidence="3">Esterase</fullName>
    </recommendedName>
</protein>
<reference evidence="1 2" key="1">
    <citation type="submission" date="2017-07" db="EMBL/GenBank/DDBJ databases">
        <title>Flavobacterium cyanobacteriorum sp. nov., isolated from cyanobacterial aggregates in a eutrophic lake.</title>
        <authorList>
            <person name="Cai H."/>
        </authorList>
    </citation>
    <scope>NUCLEOTIDE SEQUENCE [LARGE SCALE GENOMIC DNA]</scope>
    <source>
        <strain evidence="1 2">TH021</strain>
    </source>
</reference>
<evidence type="ECO:0000313" key="2">
    <source>
        <dbReference type="Proteomes" id="UP000216605"/>
    </source>
</evidence>
<accession>A0A255ZCQ4</accession>
<comment type="caution">
    <text evidence="1">The sequence shown here is derived from an EMBL/GenBank/DDBJ whole genome shotgun (WGS) entry which is preliminary data.</text>
</comment>
<dbReference type="AlphaFoldDB" id="A0A255ZCQ4"/>
<dbReference type="PANTHER" id="PTHR48098:SF6">
    <property type="entry name" value="FERRI-BACILLIBACTIN ESTERASE BESA"/>
    <property type="match status" value="1"/>
</dbReference>
<organism evidence="1 2">
    <name type="scientific">Flavobacterium cyanobacteriorum</name>
    <dbReference type="NCBI Taxonomy" id="2022802"/>
    <lineage>
        <taxon>Bacteria</taxon>
        <taxon>Pseudomonadati</taxon>
        <taxon>Bacteroidota</taxon>
        <taxon>Flavobacteriia</taxon>
        <taxon>Flavobacteriales</taxon>
        <taxon>Flavobacteriaceae</taxon>
        <taxon>Flavobacterium</taxon>
    </lineage>
</organism>
<evidence type="ECO:0008006" key="3">
    <source>
        <dbReference type="Google" id="ProtNLM"/>
    </source>
</evidence>
<dbReference type="InterPro" id="IPR000801">
    <property type="entry name" value="Esterase-like"/>
</dbReference>
<dbReference type="SUPFAM" id="SSF53474">
    <property type="entry name" value="alpha/beta-Hydrolases"/>
    <property type="match status" value="1"/>
</dbReference>
<dbReference type="Pfam" id="PF00756">
    <property type="entry name" value="Esterase"/>
    <property type="match status" value="1"/>
</dbReference>
<dbReference type="OrthoDB" id="9784036at2"/>
<name>A0A255ZCQ4_9FLAO</name>
<dbReference type="EMBL" id="NOXV01000220">
    <property type="protein sequence ID" value="OYQ38380.1"/>
    <property type="molecule type" value="Genomic_DNA"/>
</dbReference>
<gene>
    <name evidence="1" type="ORF">CHU92_05390</name>
</gene>
<sequence>MNKLLFFTAIMLTTALHSQGKLVKIDNFESKYVKARNVEIWLPDEYFTDNKQKFPVLYMHDGQNVFNPETAMGNIAWEADNTAQKLIKDKKIKPVIIVASWCTDRRFFEYYPEKAAKNLSGEDKAAMEKVRIQMGVVQSDYMADEYLKFLTTELKPYIDKNYRTLTDAANTAICGSSMGGLISLYAICEYPRIFGKAACVSTHWPILFDNSNMNFSEAIRKYVAENLPSPKNHSIYFDFGTETLDELYEIHQVKVDDIMKDKGYTKGKNWVTRKFEGAAHNEKSWQQRMDVILEFLFKQ</sequence>
<dbReference type="Gene3D" id="3.40.50.1820">
    <property type="entry name" value="alpha/beta hydrolase"/>
    <property type="match status" value="1"/>
</dbReference>
<dbReference type="Proteomes" id="UP000216605">
    <property type="component" value="Unassembled WGS sequence"/>
</dbReference>
<dbReference type="RefSeq" id="WP_094413357.1">
    <property type="nucleotide sequence ID" value="NZ_NOXV01000220.1"/>
</dbReference>
<proteinExistence type="predicted"/>
<dbReference type="InterPro" id="IPR029058">
    <property type="entry name" value="AB_hydrolase_fold"/>
</dbReference>
<dbReference type="InterPro" id="IPR050583">
    <property type="entry name" value="Mycobacterial_A85_antigen"/>
</dbReference>
<evidence type="ECO:0000313" key="1">
    <source>
        <dbReference type="EMBL" id="OYQ38380.1"/>
    </source>
</evidence>